<proteinExistence type="inferred from homology"/>
<evidence type="ECO:0000256" key="4">
    <source>
        <dbReference type="ARBA" id="ARBA00013297"/>
    </source>
</evidence>
<evidence type="ECO:0000256" key="3">
    <source>
        <dbReference type="ARBA" id="ARBA00012453"/>
    </source>
</evidence>
<evidence type="ECO:0000256" key="11">
    <source>
        <dbReference type="ARBA" id="ARBA00033056"/>
    </source>
</evidence>
<evidence type="ECO:0000256" key="8">
    <source>
        <dbReference type="ARBA" id="ARBA00025164"/>
    </source>
</evidence>
<evidence type="ECO:0000256" key="2">
    <source>
        <dbReference type="ARBA" id="ARBA00007482"/>
    </source>
</evidence>
<dbReference type="Proteomes" id="UP000014760">
    <property type="component" value="Unassembled WGS sequence"/>
</dbReference>
<reference evidence="14 16" key="2">
    <citation type="journal article" date="2013" name="Nature">
        <title>Insights into bilaterian evolution from three spiralian genomes.</title>
        <authorList>
            <person name="Simakov O."/>
            <person name="Marletaz F."/>
            <person name="Cho S.J."/>
            <person name="Edsinger-Gonzales E."/>
            <person name="Havlak P."/>
            <person name="Hellsten U."/>
            <person name="Kuo D.H."/>
            <person name="Larsson T."/>
            <person name="Lv J."/>
            <person name="Arendt D."/>
            <person name="Savage R."/>
            <person name="Osoegawa K."/>
            <person name="de Jong P."/>
            <person name="Grimwood J."/>
            <person name="Chapman J.A."/>
            <person name="Shapiro H."/>
            <person name="Aerts A."/>
            <person name="Otillar R.P."/>
            <person name="Terry A.Y."/>
            <person name="Boore J.L."/>
            <person name="Grigoriev I.V."/>
            <person name="Lindberg D.R."/>
            <person name="Seaver E.C."/>
            <person name="Weisblat D.A."/>
            <person name="Putnam N.H."/>
            <person name="Rokhsar D.S."/>
        </authorList>
    </citation>
    <scope>NUCLEOTIDE SEQUENCE</scope>
    <source>
        <strain evidence="14 16">I ESC-2004</strain>
    </source>
</reference>
<evidence type="ECO:0000313" key="15">
    <source>
        <dbReference type="EnsemblMetazoa" id="CapteP136762"/>
    </source>
</evidence>
<comment type="cofactor">
    <cofactor evidence="1">
        <name>Mg(2+)</name>
        <dbReference type="ChEBI" id="CHEBI:18420"/>
    </cofactor>
</comment>
<name>R7TG39_CAPTE</name>
<accession>R7TG39</accession>
<comment type="similarity">
    <text evidence="2">Belongs to the Nudix hydrolase family. NudF subfamily.</text>
</comment>
<evidence type="ECO:0000313" key="16">
    <source>
        <dbReference type="Proteomes" id="UP000014760"/>
    </source>
</evidence>
<dbReference type="EnsemblMetazoa" id="CapteT136762">
    <property type="protein sequence ID" value="CapteP136762"/>
    <property type="gene ID" value="CapteG136762"/>
</dbReference>
<dbReference type="GO" id="GO:0019144">
    <property type="term" value="F:ADP-sugar diphosphatase activity"/>
    <property type="evidence" value="ECO:0007669"/>
    <property type="project" value="TreeGrafter"/>
</dbReference>
<dbReference type="PANTHER" id="PTHR11839">
    <property type="entry name" value="UDP/ADP-SUGAR PYROPHOSPHATASE"/>
    <property type="match status" value="1"/>
</dbReference>
<organism evidence="14">
    <name type="scientific">Capitella teleta</name>
    <name type="common">Polychaete worm</name>
    <dbReference type="NCBI Taxonomy" id="283909"/>
    <lineage>
        <taxon>Eukaryota</taxon>
        <taxon>Metazoa</taxon>
        <taxon>Spiralia</taxon>
        <taxon>Lophotrochozoa</taxon>
        <taxon>Annelida</taxon>
        <taxon>Polychaeta</taxon>
        <taxon>Sedentaria</taxon>
        <taxon>Scolecida</taxon>
        <taxon>Capitellidae</taxon>
        <taxon>Capitella</taxon>
    </lineage>
</organism>
<evidence type="ECO:0000256" key="6">
    <source>
        <dbReference type="ARBA" id="ARBA00022801"/>
    </source>
</evidence>
<dbReference type="SUPFAM" id="SSF55811">
    <property type="entry name" value="Nudix"/>
    <property type="match status" value="1"/>
</dbReference>
<evidence type="ECO:0000256" key="5">
    <source>
        <dbReference type="ARBA" id="ARBA00022723"/>
    </source>
</evidence>
<keyword evidence="16" id="KW-1185">Reference proteome</keyword>
<dbReference type="HOGENOM" id="CLU_062658_6_1_1"/>
<evidence type="ECO:0000256" key="1">
    <source>
        <dbReference type="ARBA" id="ARBA00001946"/>
    </source>
</evidence>
<dbReference type="GO" id="GO:0047631">
    <property type="term" value="F:ADP-ribose diphosphatase activity"/>
    <property type="evidence" value="ECO:0007669"/>
    <property type="project" value="UniProtKB-EC"/>
</dbReference>
<keyword evidence="5" id="KW-0479">Metal-binding</keyword>
<evidence type="ECO:0000256" key="12">
    <source>
        <dbReference type="ARBA" id="ARBA00049546"/>
    </source>
</evidence>
<dbReference type="NCBIfam" id="TIGR00052">
    <property type="entry name" value="nudix-type nucleoside diphosphatase, YffH/AdpP family"/>
    <property type="match status" value="1"/>
</dbReference>
<dbReference type="PROSITE" id="PS51462">
    <property type="entry name" value="NUDIX"/>
    <property type="match status" value="1"/>
</dbReference>
<feature type="non-terminal residue" evidence="14">
    <location>
        <position position="155"/>
    </location>
</feature>
<reference evidence="15" key="3">
    <citation type="submission" date="2015-06" db="UniProtKB">
        <authorList>
            <consortium name="EnsemblMetazoa"/>
        </authorList>
    </citation>
    <scope>IDENTIFICATION</scope>
</reference>
<dbReference type="GO" id="GO:0046872">
    <property type="term" value="F:metal ion binding"/>
    <property type="evidence" value="ECO:0007669"/>
    <property type="project" value="UniProtKB-KW"/>
</dbReference>
<dbReference type="EMBL" id="AMQN01031824">
    <property type="status" value="NOT_ANNOTATED_CDS"/>
    <property type="molecule type" value="Genomic_DNA"/>
</dbReference>
<dbReference type="EC" id="3.6.1.13" evidence="3"/>
<evidence type="ECO:0000256" key="7">
    <source>
        <dbReference type="ARBA" id="ARBA00022842"/>
    </source>
</evidence>
<dbReference type="OMA" id="IPERGHA"/>
<dbReference type="EMBL" id="KB310883">
    <property type="protein sequence ID" value="ELT90516.1"/>
    <property type="molecule type" value="Genomic_DNA"/>
</dbReference>
<dbReference type="OrthoDB" id="10249612at2759"/>
<dbReference type="Gene3D" id="3.90.79.10">
    <property type="entry name" value="Nucleoside Triphosphate Pyrophosphohydrolase"/>
    <property type="match status" value="1"/>
</dbReference>
<dbReference type="GO" id="GO:0005829">
    <property type="term" value="C:cytosol"/>
    <property type="evidence" value="ECO:0007669"/>
    <property type="project" value="TreeGrafter"/>
</dbReference>
<dbReference type="InterPro" id="IPR015797">
    <property type="entry name" value="NUDIX_hydrolase-like_dom_sf"/>
</dbReference>
<dbReference type="Pfam" id="PF00293">
    <property type="entry name" value="NUDIX"/>
    <property type="match status" value="1"/>
</dbReference>
<comment type="catalytic activity">
    <reaction evidence="12">
        <text>ADP-D-ribose + H2O = D-ribose 5-phosphate + AMP + 2 H(+)</text>
        <dbReference type="Rhea" id="RHEA:10412"/>
        <dbReference type="ChEBI" id="CHEBI:15377"/>
        <dbReference type="ChEBI" id="CHEBI:15378"/>
        <dbReference type="ChEBI" id="CHEBI:57967"/>
        <dbReference type="ChEBI" id="CHEBI:78346"/>
        <dbReference type="ChEBI" id="CHEBI:456215"/>
        <dbReference type="EC" id="3.6.1.13"/>
    </reaction>
</comment>
<evidence type="ECO:0000256" key="10">
    <source>
        <dbReference type="ARBA" id="ARBA00030308"/>
    </source>
</evidence>
<keyword evidence="7" id="KW-0460">Magnesium</keyword>
<dbReference type="InterPro" id="IPR004385">
    <property type="entry name" value="NDP_pyrophosphatase"/>
</dbReference>
<gene>
    <name evidence="14" type="ORF">CAPTEDRAFT_136762</name>
</gene>
<keyword evidence="6" id="KW-0378">Hydrolase</keyword>
<evidence type="ECO:0000313" key="14">
    <source>
        <dbReference type="EMBL" id="ELT90516.1"/>
    </source>
</evidence>
<dbReference type="STRING" id="283909.R7TG39"/>
<dbReference type="GO" id="GO:0019693">
    <property type="term" value="P:ribose phosphate metabolic process"/>
    <property type="evidence" value="ECO:0007669"/>
    <property type="project" value="TreeGrafter"/>
</dbReference>
<dbReference type="GO" id="GO:0006753">
    <property type="term" value="P:nucleoside phosphate metabolic process"/>
    <property type="evidence" value="ECO:0007669"/>
    <property type="project" value="TreeGrafter"/>
</dbReference>
<protein>
    <recommendedName>
        <fullName evidence="4">ADP-ribose pyrophosphatase</fullName>
        <ecNumber evidence="3">3.6.1.13</ecNumber>
    </recommendedName>
    <alternativeName>
        <fullName evidence="9">ADP-ribose diphosphatase</fullName>
    </alternativeName>
    <alternativeName>
        <fullName evidence="11">ADP-ribose phosphohydrolase</fullName>
    </alternativeName>
    <alternativeName>
        <fullName evidence="10">Adenosine diphosphoribose pyrophosphatase</fullName>
    </alternativeName>
</protein>
<feature type="domain" description="Nudix hydrolase" evidence="13">
    <location>
        <begin position="50"/>
        <end position="155"/>
    </location>
</feature>
<dbReference type="InterPro" id="IPR000086">
    <property type="entry name" value="NUDIX_hydrolase_dom"/>
</dbReference>
<evidence type="ECO:0000256" key="9">
    <source>
        <dbReference type="ARBA" id="ARBA00030162"/>
    </source>
</evidence>
<dbReference type="PANTHER" id="PTHR11839:SF5">
    <property type="entry name" value="ADP-RIBOSE PYROPHOSPHATASE"/>
    <property type="match status" value="1"/>
</dbReference>
<dbReference type="AlphaFoldDB" id="R7TG39"/>
<comment type="function">
    <text evidence="8">Acts on ADP-mannose and ADP-glucose as well as ADP-ribose. Prevents glycogen biosynthesis. The reaction catalyzed by this enzyme is a limiting step of the gluconeogenic process.</text>
</comment>
<reference evidence="16" key="1">
    <citation type="submission" date="2012-12" db="EMBL/GenBank/DDBJ databases">
        <authorList>
            <person name="Hellsten U."/>
            <person name="Grimwood J."/>
            <person name="Chapman J.A."/>
            <person name="Shapiro H."/>
            <person name="Aerts A."/>
            <person name="Otillar R.P."/>
            <person name="Terry A.Y."/>
            <person name="Boore J.L."/>
            <person name="Simakov O."/>
            <person name="Marletaz F."/>
            <person name="Cho S.-J."/>
            <person name="Edsinger-Gonzales E."/>
            <person name="Havlak P."/>
            <person name="Kuo D.-H."/>
            <person name="Larsson T."/>
            <person name="Lv J."/>
            <person name="Arendt D."/>
            <person name="Savage R."/>
            <person name="Osoegawa K."/>
            <person name="de Jong P."/>
            <person name="Lindberg D.R."/>
            <person name="Seaver E.C."/>
            <person name="Weisblat D.A."/>
            <person name="Putnam N.H."/>
            <person name="Grigoriev I.V."/>
            <person name="Rokhsar D.S."/>
        </authorList>
    </citation>
    <scope>NUCLEOTIDE SEQUENCE</scope>
    <source>
        <strain evidence="16">I ESC-2004</strain>
    </source>
</reference>
<dbReference type="InterPro" id="IPR020084">
    <property type="entry name" value="NUDIX_hydrolase_CS"/>
</dbReference>
<dbReference type="PROSITE" id="PS00893">
    <property type="entry name" value="NUDIX_BOX"/>
    <property type="match status" value="1"/>
</dbReference>
<sequence>MKLSGLDASDVQVQEETKVYSGFLKLFKYTITHGLFKGGVSHPLIREATVRPPSVGVILFDPVRNQVVLVEQFRMGPFLSDDDPWLLEVVAGISEPGETLEEVALREVEEETGYKVASLRPVSDFYVSPGASNEKLKLFCGLVDASTAGGIFGVA</sequence>
<evidence type="ECO:0000259" key="13">
    <source>
        <dbReference type="PROSITE" id="PS51462"/>
    </source>
</evidence>